<name>A0A803LCR1_CHEQI</name>
<protein>
    <recommendedName>
        <fullName evidence="4">CCT domain-containing protein</fullName>
    </recommendedName>
</protein>
<dbReference type="Proteomes" id="UP000596660">
    <property type="component" value="Unplaced"/>
</dbReference>
<evidence type="ECO:0000313" key="5">
    <source>
        <dbReference type="EnsemblPlants" id="AUR62009650-RA:cds"/>
    </source>
</evidence>
<keyword evidence="6" id="KW-1185">Reference proteome</keyword>
<feature type="domain" description="CCT" evidence="4">
    <location>
        <begin position="184"/>
        <end position="226"/>
    </location>
</feature>
<dbReference type="OMA" id="EGMNRAC"/>
<dbReference type="InterPro" id="IPR045281">
    <property type="entry name" value="CONSTANS-like"/>
</dbReference>
<dbReference type="InterPro" id="IPR010402">
    <property type="entry name" value="CCT_domain"/>
</dbReference>
<dbReference type="EnsemblPlants" id="AUR62009650-RA">
    <property type="protein sequence ID" value="AUR62009650-RA:cds"/>
    <property type="gene ID" value="AUR62009650"/>
</dbReference>
<evidence type="ECO:0000256" key="3">
    <source>
        <dbReference type="PROSITE-ProRule" id="PRU00357"/>
    </source>
</evidence>
<dbReference type="Gramene" id="AUR62009650-RA">
    <property type="protein sequence ID" value="AUR62009650-RA:cds"/>
    <property type="gene ID" value="AUR62009650"/>
</dbReference>
<comment type="subcellular location">
    <subcellularLocation>
        <location evidence="1 3">Nucleus</location>
    </subcellularLocation>
</comment>
<dbReference type="AlphaFoldDB" id="A0A803LCR1"/>
<sequence>MYCHNNGSFVDHSTDFINQNYPSNLSPMLVQSLAGDFDSINEAFMLANANGNTSTGSGCTSSSYIGSPNSPLSCTSSHPPNTSASLMQRSLSSHSLHKNGFYQHVSSPVGLHDLDIGSVRRVFSTGDLDQGLQTLRHHHPVGSPLANESTSIIIEGMTKACRYSPEEKKERIERYRSKRNQRNFNKKIQKDHLTNSSMVAMLGHQYACRKTLADSRPRIRGRFARNDEIEQPTTFQDLQWNQMAGDEDDEDEGQWIHLLNSLSTNLVP</sequence>
<dbReference type="PANTHER" id="PTHR31319">
    <property type="entry name" value="ZINC FINGER PROTEIN CONSTANS-LIKE 4"/>
    <property type="match status" value="1"/>
</dbReference>
<dbReference type="GO" id="GO:0005634">
    <property type="term" value="C:nucleus"/>
    <property type="evidence" value="ECO:0007669"/>
    <property type="project" value="UniProtKB-SubCell"/>
</dbReference>
<evidence type="ECO:0000256" key="2">
    <source>
        <dbReference type="ARBA" id="ARBA00023242"/>
    </source>
</evidence>
<accession>A0A803LCR1</accession>
<dbReference type="GO" id="GO:0003700">
    <property type="term" value="F:DNA-binding transcription factor activity"/>
    <property type="evidence" value="ECO:0007669"/>
    <property type="project" value="TreeGrafter"/>
</dbReference>
<dbReference type="Pfam" id="PF06203">
    <property type="entry name" value="CCT"/>
    <property type="match status" value="1"/>
</dbReference>
<dbReference type="PROSITE" id="PS51017">
    <property type="entry name" value="CCT"/>
    <property type="match status" value="1"/>
</dbReference>
<reference evidence="5" key="2">
    <citation type="submission" date="2021-03" db="UniProtKB">
        <authorList>
            <consortium name="EnsemblPlants"/>
        </authorList>
    </citation>
    <scope>IDENTIFICATION</scope>
</reference>
<dbReference type="GO" id="GO:0009909">
    <property type="term" value="P:regulation of flower development"/>
    <property type="evidence" value="ECO:0007669"/>
    <property type="project" value="InterPro"/>
</dbReference>
<evidence type="ECO:0000313" key="6">
    <source>
        <dbReference type="Proteomes" id="UP000596660"/>
    </source>
</evidence>
<keyword evidence="2 3" id="KW-0539">Nucleus</keyword>
<reference evidence="5" key="1">
    <citation type="journal article" date="2017" name="Nature">
        <title>The genome of Chenopodium quinoa.</title>
        <authorList>
            <person name="Jarvis D.E."/>
            <person name="Ho Y.S."/>
            <person name="Lightfoot D.J."/>
            <person name="Schmoeckel S.M."/>
            <person name="Li B."/>
            <person name="Borm T.J.A."/>
            <person name="Ohyanagi H."/>
            <person name="Mineta K."/>
            <person name="Michell C.T."/>
            <person name="Saber N."/>
            <person name="Kharbatia N.M."/>
            <person name="Rupper R.R."/>
            <person name="Sharp A.R."/>
            <person name="Dally N."/>
            <person name="Boughton B.A."/>
            <person name="Woo Y.H."/>
            <person name="Gao G."/>
            <person name="Schijlen E.G.W.M."/>
            <person name="Guo X."/>
            <person name="Momin A.A."/>
            <person name="Negrao S."/>
            <person name="Al-Babili S."/>
            <person name="Gehring C."/>
            <person name="Roessner U."/>
            <person name="Jung C."/>
            <person name="Murphy K."/>
            <person name="Arold S.T."/>
            <person name="Gojobori T."/>
            <person name="van der Linden C.G."/>
            <person name="van Loo E.N."/>
            <person name="Jellen E.N."/>
            <person name="Maughan P.J."/>
            <person name="Tester M."/>
        </authorList>
    </citation>
    <scope>NUCLEOTIDE SEQUENCE [LARGE SCALE GENOMIC DNA]</scope>
    <source>
        <strain evidence="5">cv. PI 614886</strain>
    </source>
</reference>
<evidence type="ECO:0000256" key="1">
    <source>
        <dbReference type="ARBA" id="ARBA00004123"/>
    </source>
</evidence>
<proteinExistence type="predicted"/>
<dbReference type="PANTHER" id="PTHR31319:SF110">
    <property type="entry name" value="CCT MOTIF FAMILY PROTEIN"/>
    <property type="match status" value="1"/>
</dbReference>
<organism evidence="5 6">
    <name type="scientific">Chenopodium quinoa</name>
    <name type="common">Quinoa</name>
    <dbReference type="NCBI Taxonomy" id="63459"/>
    <lineage>
        <taxon>Eukaryota</taxon>
        <taxon>Viridiplantae</taxon>
        <taxon>Streptophyta</taxon>
        <taxon>Embryophyta</taxon>
        <taxon>Tracheophyta</taxon>
        <taxon>Spermatophyta</taxon>
        <taxon>Magnoliopsida</taxon>
        <taxon>eudicotyledons</taxon>
        <taxon>Gunneridae</taxon>
        <taxon>Pentapetalae</taxon>
        <taxon>Caryophyllales</taxon>
        <taxon>Chenopodiaceae</taxon>
        <taxon>Chenopodioideae</taxon>
        <taxon>Atripliceae</taxon>
        <taxon>Chenopodium</taxon>
    </lineage>
</organism>
<evidence type="ECO:0000259" key="4">
    <source>
        <dbReference type="PROSITE" id="PS51017"/>
    </source>
</evidence>